<keyword evidence="6" id="KW-0131">Cell cycle</keyword>
<evidence type="ECO:0000256" key="5">
    <source>
        <dbReference type="ARBA" id="ARBA00022786"/>
    </source>
</evidence>
<evidence type="ECO:0000256" key="3">
    <source>
        <dbReference type="ARBA" id="ARBA00022618"/>
    </source>
</evidence>
<organism evidence="9 10">
    <name type="scientific">Venturia inaequalis</name>
    <name type="common">Apple scab fungus</name>
    <dbReference type="NCBI Taxonomy" id="5025"/>
    <lineage>
        <taxon>Eukaryota</taxon>
        <taxon>Fungi</taxon>
        <taxon>Dikarya</taxon>
        <taxon>Ascomycota</taxon>
        <taxon>Pezizomycotina</taxon>
        <taxon>Dothideomycetes</taxon>
        <taxon>Pleosporomycetidae</taxon>
        <taxon>Venturiales</taxon>
        <taxon>Venturiaceae</taxon>
        <taxon>Venturia</taxon>
    </lineage>
</organism>
<dbReference type="InterPro" id="IPR037679">
    <property type="entry name" value="Apc5"/>
</dbReference>
<dbReference type="PANTHER" id="PTHR12830">
    <property type="entry name" value="ANAPHASE-PROMOTING COMPLEX SUBUNIT 5"/>
    <property type="match status" value="1"/>
</dbReference>
<dbReference type="InterPro" id="IPR026000">
    <property type="entry name" value="Apc5_dom"/>
</dbReference>
<comment type="similarity">
    <text evidence="1">Belongs to the APC5 family.</text>
</comment>
<dbReference type="AlphaFoldDB" id="A0A8H3VJ29"/>
<keyword evidence="4" id="KW-0498">Mitosis</keyword>
<dbReference type="GO" id="GO:0005680">
    <property type="term" value="C:anaphase-promoting complex"/>
    <property type="evidence" value="ECO:0007669"/>
    <property type="project" value="InterPro"/>
</dbReference>
<proteinExistence type="inferred from homology"/>
<sequence length="776" mass="87231">MNRYLTPSKISLLVLVSLYCESAVPNPAIIPVLSFVVTRLIPSTNSSTSVSPGTAINSALTVDDLEKLLEQYQSNQPGRSLLDQFLKKLWSIDCLHSLHQFFNDLGAYLVPPHGTNSDEVVKPPNCHVALTRVSPLGIFIRRAQLEFTRIKFHDAVSLWTAFLNFRAPTEDGWRKKNPSASQKPLDAGISNFNPENQNHLLQACYGSLDPNQLENEKFSTEDIEAMLEFQLDRLQKLGNRMPEDMKNRFRDLMGQLSTMPSLAHFVRFFDAWRSGDYSSAFENLHRYFDYTTHTRDKSYYQYALLHMAILQADFGCFSEAIAAMNETIATARENQDVSCLNFGLSWLNHLSKAYPKEMKRAGYVGMLSSESENLEFLKNKAKETKMWNLYSSTLLSETKLLLSSGEGIPQALEFLYQSAHLNLAHNIQSNHGTHLLMQSSVYGRLGLSHLADTYCEILLDCHASSSPVDDIVRSQCRRALSYVNTKLATQIGQYKQATSIISSIDTSLYRTLKIQQYTLSYAGLLKLKRFLRRNNLTASFHILNQLTTGASSEPDLDFQLFLLTIDYHTRLSNYSTAYNLISQKQADLKNYSGESDIYQLVHCLVLKARLFVEMGRAGRGFTVAMRAVGIAMRCRLCPMMWEGVGVLAAVLASLGEFDMARRLLDSVIPQALGGGDTAVSAQLYSWQADAYIGLAGATTDPRTRTSLLSKSENYIDRAGHYFHKILDTRSSLTLLAKKATIARLRGDDKLAEDWATKYHTFYQSEIVDGGEEGMDV</sequence>
<comment type="caution">
    <text evidence="9">The sequence shown here is derived from an EMBL/GenBank/DDBJ whole genome shotgun (WGS) entry which is preliminary data.</text>
</comment>
<dbReference type="GO" id="GO:0045842">
    <property type="term" value="P:positive regulation of mitotic metaphase/anaphase transition"/>
    <property type="evidence" value="ECO:0007669"/>
    <property type="project" value="TreeGrafter"/>
</dbReference>
<protein>
    <recommendedName>
        <fullName evidence="2">Anaphase-promoting complex subunit 5</fullName>
    </recommendedName>
</protein>
<evidence type="ECO:0000313" key="9">
    <source>
        <dbReference type="EMBL" id="KAE9991127.1"/>
    </source>
</evidence>
<dbReference type="Pfam" id="PF12862">
    <property type="entry name" value="ANAPC5"/>
    <property type="match status" value="1"/>
</dbReference>
<feature type="domain" description="Anaphase-promoting complex subunit 5" evidence="8">
    <location>
        <begin position="264"/>
        <end position="353"/>
    </location>
</feature>
<feature type="signal peptide" evidence="7">
    <location>
        <begin position="1"/>
        <end position="22"/>
    </location>
</feature>
<dbReference type="GO" id="GO:0051301">
    <property type="term" value="P:cell division"/>
    <property type="evidence" value="ECO:0007669"/>
    <property type="project" value="UniProtKB-KW"/>
</dbReference>
<evidence type="ECO:0000256" key="2">
    <source>
        <dbReference type="ARBA" id="ARBA00016066"/>
    </source>
</evidence>
<evidence type="ECO:0000256" key="4">
    <source>
        <dbReference type="ARBA" id="ARBA00022776"/>
    </source>
</evidence>
<dbReference type="Proteomes" id="UP000490939">
    <property type="component" value="Unassembled WGS sequence"/>
</dbReference>
<keyword evidence="3" id="KW-0132">Cell division</keyword>
<name>A0A8H3VJ29_VENIN</name>
<gene>
    <name evidence="9" type="ORF">EG327_000424</name>
</gene>
<dbReference type="EMBL" id="WNWR01000108">
    <property type="protein sequence ID" value="KAE9991127.1"/>
    <property type="molecule type" value="Genomic_DNA"/>
</dbReference>
<evidence type="ECO:0000313" key="10">
    <source>
        <dbReference type="Proteomes" id="UP000490939"/>
    </source>
</evidence>
<keyword evidence="5" id="KW-0833">Ubl conjugation pathway</keyword>
<accession>A0A8H3VJ29</accession>
<dbReference type="GO" id="GO:0031145">
    <property type="term" value="P:anaphase-promoting complex-dependent catabolic process"/>
    <property type="evidence" value="ECO:0007669"/>
    <property type="project" value="TreeGrafter"/>
</dbReference>
<evidence type="ECO:0000256" key="7">
    <source>
        <dbReference type="SAM" id="SignalP"/>
    </source>
</evidence>
<dbReference type="GO" id="GO:0070979">
    <property type="term" value="P:protein K11-linked ubiquitination"/>
    <property type="evidence" value="ECO:0007669"/>
    <property type="project" value="TreeGrafter"/>
</dbReference>
<feature type="chain" id="PRO_5034653370" description="Anaphase-promoting complex subunit 5" evidence="7">
    <location>
        <begin position="23"/>
        <end position="776"/>
    </location>
</feature>
<keyword evidence="10" id="KW-1185">Reference proteome</keyword>
<dbReference type="PANTHER" id="PTHR12830:SF9">
    <property type="entry name" value="ANAPHASE-PROMOTING COMPLEX SUBUNIT 5"/>
    <property type="match status" value="1"/>
</dbReference>
<keyword evidence="7" id="KW-0732">Signal</keyword>
<evidence type="ECO:0000256" key="1">
    <source>
        <dbReference type="ARBA" id="ARBA00007450"/>
    </source>
</evidence>
<evidence type="ECO:0000259" key="8">
    <source>
        <dbReference type="Pfam" id="PF12862"/>
    </source>
</evidence>
<reference evidence="9 10" key="1">
    <citation type="submission" date="2019-07" db="EMBL/GenBank/DDBJ databases">
        <title>Venturia inaequalis Genome Resource.</title>
        <authorList>
            <person name="Lichtner F.J."/>
        </authorList>
    </citation>
    <scope>NUCLEOTIDE SEQUENCE [LARGE SCALE GENOMIC DNA]</scope>
    <source>
        <strain evidence="9 10">DMI_063113</strain>
    </source>
</reference>
<evidence type="ECO:0000256" key="6">
    <source>
        <dbReference type="ARBA" id="ARBA00023306"/>
    </source>
</evidence>